<evidence type="ECO:0000313" key="3">
    <source>
        <dbReference type="Proteomes" id="UP000634136"/>
    </source>
</evidence>
<dbReference type="GO" id="GO:0003964">
    <property type="term" value="F:RNA-directed DNA polymerase activity"/>
    <property type="evidence" value="ECO:0007669"/>
    <property type="project" value="UniProtKB-KW"/>
</dbReference>
<evidence type="ECO:0000313" key="2">
    <source>
        <dbReference type="EMBL" id="KAF7821867.1"/>
    </source>
</evidence>
<organism evidence="2 3">
    <name type="scientific">Senna tora</name>
    <dbReference type="NCBI Taxonomy" id="362788"/>
    <lineage>
        <taxon>Eukaryota</taxon>
        <taxon>Viridiplantae</taxon>
        <taxon>Streptophyta</taxon>
        <taxon>Embryophyta</taxon>
        <taxon>Tracheophyta</taxon>
        <taxon>Spermatophyta</taxon>
        <taxon>Magnoliopsida</taxon>
        <taxon>eudicotyledons</taxon>
        <taxon>Gunneridae</taxon>
        <taxon>Pentapetalae</taxon>
        <taxon>rosids</taxon>
        <taxon>fabids</taxon>
        <taxon>Fabales</taxon>
        <taxon>Fabaceae</taxon>
        <taxon>Caesalpinioideae</taxon>
        <taxon>Cassia clade</taxon>
        <taxon>Senna</taxon>
    </lineage>
</organism>
<dbReference type="AlphaFoldDB" id="A0A834TII5"/>
<evidence type="ECO:0000256" key="1">
    <source>
        <dbReference type="SAM" id="MobiDB-lite"/>
    </source>
</evidence>
<reference evidence="2" key="1">
    <citation type="submission" date="2020-09" db="EMBL/GenBank/DDBJ databases">
        <title>Genome-Enabled Discovery of Anthraquinone Biosynthesis in Senna tora.</title>
        <authorList>
            <person name="Kang S.-H."/>
            <person name="Pandey R.P."/>
            <person name="Lee C.-M."/>
            <person name="Sim J.-S."/>
            <person name="Jeong J.-T."/>
            <person name="Choi B.-S."/>
            <person name="Jung M."/>
            <person name="Ginzburg D."/>
            <person name="Zhao K."/>
            <person name="Won S.Y."/>
            <person name="Oh T.-J."/>
            <person name="Yu Y."/>
            <person name="Kim N.-H."/>
            <person name="Lee O.R."/>
            <person name="Lee T.-H."/>
            <person name="Bashyal P."/>
            <person name="Kim T.-S."/>
            <person name="Lee W.-H."/>
            <person name="Kawkins C."/>
            <person name="Kim C.-K."/>
            <person name="Kim J.S."/>
            <person name="Ahn B.O."/>
            <person name="Rhee S.Y."/>
            <person name="Sohng J.K."/>
        </authorList>
    </citation>
    <scope>NUCLEOTIDE SEQUENCE</scope>
    <source>
        <tissue evidence="2">Leaf</tissue>
    </source>
</reference>
<dbReference type="PANTHER" id="PTHR33116:SF78">
    <property type="entry name" value="OS12G0587133 PROTEIN"/>
    <property type="match status" value="1"/>
</dbReference>
<name>A0A834TII5_9FABA</name>
<keyword evidence="3" id="KW-1185">Reference proteome</keyword>
<dbReference type="OrthoDB" id="1113332at2759"/>
<keyword evidence="2" id="KW-0808">Transferase</keyword>
<gene>
    <name evidence="2" type="ORF">G2W53_027322</name>
</gene>
<comment type="caution">
    <text evidence="2">The sequence shown here is derived from an EMBL/GenBank/DDBJ whole genome shotgun (WGS) entry which is preliminary data.</text>
</comment>
<accession>A0A834TII5</accession>
<keyword evidence="2" id="KW-0695">RNA-directed DNA polymerase</keyword>
<feature type="region of interest" description="Disordered" evidence="1">
    <location>
        <begin position="51"/>
        <end position="106"/>
    </location>
</feature>
<dbReference type="PANTHER" id="PTHR33116">
    <property type="entry name" value="REVERSE TRANSCRIPTASE ZINC-BINDING DOMAIN-CONTAINING PROTEIN-RELATED-RELATED"/>
    <property type="match status" value="1"/>
</dbReference>
<feature type="region of interest" description="Disordered" evidence="1">
    <location>
        <begin position="361"/>
        <end position="407"/>
    </location>
</feature>
<protein>
    <submittedName>
        <fullName evidence="2">Reverse transcriptase</fullName>
    </submittedName>
</protein>
<proteinExistence type="predicted"/>
<sequence>MDGGKSLFVLEACRFRNHPHRRTTFVRALHIRNGYEYRPKRSDPIDFEFNPWAPLDAQGNMPPPTQHESFTEDDSLHTESIPDHVIDTQPDFHTGGDPNHQHPQSVQLLDPSHPDSYDPEWVQLVEHFCQNSTNIQHPLLGIRINDQPSHGERQDQTLKWVGYAPGEFGLATGWPSENPHMPELSSNARNKDPMVEEVQSTWQDILEVQEFMFNPQNQSRQFELGESSNTKMILHTNHGAEVECMTASTLTKMPTSTYDHPMRDQEVQLQLIISKRPQEAEDNMNRKDNLPAETTDELTTATGMQILDNHDVVRTQDDQQHDDLNLSLQWNGVLKKRKACSGKEGHHLICNKAKQGSVGISIKIPSGGKQGNKGKKRKVNIPEENSHDENQKKKKTKGSAPTEDVQHGNDLHNLKITEVAQLLQDCFKGCREVNRHEFSNISTQIQDMEASLQAIQAQIHLPQNQTMELHYRKRLEFLLNCEEIMWAQRAQQMWLVKGDRNTRYFHTLVNHKRNKARIKAIQGGDQNWIEDPTLIKEAAKKYFIDLYTSNSSMDSDQRKVIVSYLVQAEHLKHIQGPKIGRQVQPLNHLMYADDLLIFFKVKQETCANVDLLLNIFGQASGLFMNKGKSKIKFSPNTSENKKNFLSIINCKGTDSIGKYLGAFIDGPNLDRQNAELIIDHLQQKLTGWKASMLSQAARFTLIQAFLSAIPLYTLHFTSLTDKYAKKCNSPMNNFFWGNWDDGKNTHLIAWD</sequence>
<dbReference type="EMBL" id="JAAIUW010000008">
    <property type="protein sequence ID" value="KAF7821867.1"/>
    <property type="molecule type" value="Genomic_DNA"/>
</dbReference>
<keyword evidence="2" id="KW-0548">Nucleotidyltransferase</keyword>
<dbReference type="Proteomes" id="UP000634136">
    <property type="component" value="Unassembled WGS sequence"/>
</dbReference>
<feature type="compositionally biased region" description="Basic and acidic residues" evidence="1">
    <location>
        <begin position="380"/>
        <end position="391"/>
    </location>
</feature>
<feature type="compositionally biased region" description="Basic and acidic residues" evidence="1">
    <location>
        <begin position="74"/>
        <end position="86"/>
    </location>
</feature>